<feature type="region of interest" description="Disordered" evidence="1">
    <location>
        <begin position="148"/>
        <end position="169"/>
    </location>
</feature>
<gene>
    <name evidence="2" type="ORF">ACFYNQ_32650</name>
</gene>
<feature type="region of interest" description="Disordered" evidence="1">
    <location>
        <begin position="106"/>
        <end position="129"/>
    </location>
</feature>
<dbReference type="InterPro" id="IPR045683">
    <property type="entry name" value="DUF6192"/>
</dbReference>
<dbReference type="RefSeq" id="WP_388111824.1">
    <property type="nucleotide sequence ID" value="NZ_JBIAHM010000013.1"/>
</dbReference>
<feature type="region of interest" description="Disordered" evidence="1">
    <location>
        <begin position="36"/>
        <end position="57"/>
    </location>
</feature>
<feature type="region of interest" description="Disordered" evidence="1">
    <location>
        <begin position="1"/>
        <end position="22"/>
    </location>
</feature>
<feature type="compositionally biased region" description="Low complexity" evidence="1">
    <location>
        <begin position="47"/>
        <end position="57"/>
    </location>
</feature>
<dbReference type="Pfam" id="PF19691">
    <property type="entry name" value="DUF6192"/>
    <property type="match status" value="1"/>
</dbReference>
<dbReference type="Proteomes" id="UP001601303">
    <property type="component" value="Unassembled WGS sequence"/>
</dbReference>
<sequence length="169" mass="18200">MPEPSPCARDRRRVPNEGDREVGAIPAYARVRRCVGPYRPGPARPGNSATANASSSRACATRQLGDGERVVIHENVARVRATPDWTETAVETGKTDVDGELARFPQGEQGSAARLGAQTGGVPAARRHHPVSALRSLSGWAAITVMTRRVTRRSSRRNGQPASRESVRD</sequence>
<evidence type="ECO:0000313" key="3">
    <source>
        <dbReference type="Proteomes" id="UP001601303"/>
    </source>
</evidence>
<accession>A0ABW6MB04</accession>
<protein>
    <submittedName>
        <fullName evidence="2">DUF6192 family protein</fullName>
    </submittedName>
</protein>
<keyword evidence="3" id="KW-1185">Reference proteome</keyword>
<name>A0ABW6MB04_9ACTN</name>
<proteinExistence type="predicted"/>
<evidence type="ECO:0000256" key="1">
    <source>
        <dbReference type="SAM" id="MobiDB-lite"/>
    </source>
</evidence>
<organism evidence="2 3">
    <name type="scientific">Streptomyces hokutonensis</name>
    <dbReference type="NCBI Taxonomy" id="1306990"/>
    <lineage>
        <taxon>Bacteria</taxon>
        <taxon>Bacillati</taxon>
        <taxon>Actinomycetota</taxon>
        <taxon>Actinomycetes</taxon>
        <taxon>Kitasatosporales</taxon>
        <taxon>Streptomycetaceae</taxon>
        <taxon>Streptomyces</taxon>
    </lineage>
</organism>
<comment type="caution">
    <text evidence="2">The sequence shown here is derived from an EMBL/GenBank/DDBJ whole genome shotgun (WGS) entry which is preliminary data.</text>
</comment>
<feature type="compositionally biased region" description="Basic and acidic residues" evidence="1">
    <location>
        <begin position="13"/>
        <end position="22"/>
    </location>
</feature>
<dbReference type="EMBL" id="JBIAHM010000013">
    <property type="protein sequence ID" value="MFE9603302.1"/>
    <property type="molecule type" value="Genomic_DNA"/>
</dbReference>
<evidence type="ECO:0000313" key="2">
    <source>
        <dbReference type="EMBL" id="MFE9603302.1"/>
    </source>
</evidence>
<reference evidence="2 3" key="1">
    <citation type="submission" date="2024-10" db="EMBL/GenBank/DDBJ databases">
        <title>The Natural Products Discovery Center: Release of the First 8490 Sequenced Strains for Exploring Actinobacteria Biosynthetic Diversity.</title>
        <authorList>
            <person name="Kalkreuter E."/>
            <person name="Kautsar S.A."/>
            <person name="Yang D."/>
            <person name="Bader C.D."/>
            <person name="Teijaro C.N."/>
            <person name="Fluegel L."/>
            <person name="Davis C.M."/>
            <person name="Simpson J.R."/>
            <person name="Lauterbach L."/>
            <person name="Steele A.D."/>
            <person name="Gui C."/>
            <person name="Meng S."/>
            <person name="Li G."/>
            <person name="Viehrig K."/>
            <person name="Ye F."/>
            <person name="Su P."/>
            <person name="Kiefer A.F."/>
            <person name="Nichols A."/>
            <person name="Cepeda A.J."/>
            <person name="Yan W."/>
            <person name="Fan B."/>
            <person name="Jiang Y."/>
            <person name="Adhikari A."/>
            <person name="Zheng C.-J."/>
            <person name="Schuster L."/>
            <person name="Cowan T.M."/>
            <person name="Smanski M.J."/>
            <person name="Chevrette M.G."/>
            <person name="De Carvalho L.P.S."/>
            <person name="Shen B."/>
        </authorList>
    </citation>
    <scope>NUCLEOTIDE SEQUENCE [LARGE SCALE GENOMIC DNA]</scope>
    <source>
        <strain evidence="2 3">NPDC006488</strain>
    </source>
</reference>